<dbReference type="SUPFAM" id="SSF52788">
    <property type="entry name" value="Phosphotyrosine protein phosphatases I"/>
    <property type="match status" value="1"/>
</dbReference>
<evidence type="ECO:0000313" key="6">
    <source>
        <dbReference type="EMBL" id="GAA1907760.1"/>
    </source>
</evidence>
<proteinExistence type="inferred from homology"/>
<dbReference type="EMBL" id="BAAAMY010000001">
    <property type="protein sequence ID" value="GAA1907760.1"/>
    <property type="molecule type" value="Genomic_DNA"/>
</dbReference>
<dbReference type="EC" id="3.1.3.48" evidence="2"/>
<evidence type="ECO:0000256" key="1">
    <source>
        <dbReference type="ARBA" id="ARBA00011063"/>
    </source>
</evidence>
<organism evidence="6 7">
    <name type="scientific">Nocardioides lentus</name>
    <dbReference type="NCBI Taxonomy" id="338077"/>
    <lineage>
        <taxon>Bacteria</taxon>
        <taxon>Bacillati</taxon>
        <taxon>Actinomycetota</taxon>
        <taxon>Actinomycetes</taxon>
        <taxon>Propionibacteriales</taxon>
        <taxon>Nocardioidaceae</taxon>
        <taxon>Nocardioides</taxon>
    </lineage>
</organism>
<dbReference type="PANTHER" id="PTHR11717">
    <property type="entry name" value="LOW MOLECULAR WEIGHT PROTEIN TYROSINE PHOSPHATASE"/>
    <property type="match status" value="1"/>
</dbReference>
<keyword evidence="7" id="KW-1185">Reference proteome</keyword>
<feature type="domain" description="Phosphotyrosine protein phosphatase I" evidence="5">
    <location>
        <begin position="2"/>
        <end position="154"/>
    </location>
</feature>
<gene>
    <name evidence="6" type="ORF">GCM10009737_05790</name>
</gene>
<evidence type="ECO:0000256" key="2">
    <source>
        <dbReference type="ARBA" id="ARBA00013064"/>
    </source>
</evidence>
<dbReference type="InterPro" id="IPR050438">
    <property type="entry name" value="LMW_PTPase"/>
</dbReference>
<dbReference type="PRINTS" id="PR00719">
    <property type="entry name" value="LMWPTPASE"/>
</dbReference>
<dbReference type="Gene3D" id="3.40.50.2300">
    <property type="match status" value="1"/>
</dbReference>
<dbReference type="SMART" id="SM00226">
    <property type="entry name" value="LMWPc"/>
    <property type="match status" value="1"/>
</dbReference>
<comment type="caution">
    <text evidence="6">The sequence shown here is derived from an EMBL/GenBank/DDBJ whole genome shotgun (WGS) entry which is preliminary data.</text>
</comment>
<name>A0ABP5A9I4_9ACTN</name>
<sequence length="168" mass="17282">MAVVCLGNICRSPIAGVVLRDRVAGAGLADVVTVTSGGTGGWHVGGEMDARAAATLDAAGYDADDVAGHRARQYDAGWAAEADLVLAMDAGNLAEVRRRAEAAGTAEPGRLRLFRDLDDVDPGADVPDPYYGGDDGFEEVLGMVERTADRLVAALPDALDGDRSGGRA</sequence>
<dbReference type="InterPro" id="IPR023485">
    <property type="entry name" value="Ptyr_pPase"/>
</dbReference>
<keyword evidence="3" id="KW-0378">Hydrolase</keyword>
<dbReference type="InterPro" id="IPR036196">
    <property type="entry name" value="Ptyr_pPase_sf"/>
</dbReference>
<protein>
    <recommendedName>
        <fullName evidence="2">protein-tyrosine-phosphatase</fullName>
        <ecNumber evidence="2">3.1.3.48</ecNumber>
    </recommendedName>
</protein>
<evidence type="ECO:0000259" key="5">
    <source>
        <dbReference type="SMART" id="SM00226"/>
    </source>
</evidence>
<evidence type="ECO:0000256" key="4">
    <source>
        <dbReference type="ARBA" id="ARBA00022912"/>
    </source>
</evidence>
<dbReference type="Proteomes" id="UP001501612">
    <property type="component" value="Unassembled WGS sequence"/>
</dbReference>
<dbReference type="InterPro" id="IPR017867">
    <property type="entry name" value="Tyr_phospatase_low_mol_wt"/>
</dbReference>
<dbReference type="Pfam" id="PF01451">
    <property type="entry name" value="LMWPc"/>
    <property type="match status" value="1"/>
</dbReference>
<reference evidence="7" key="1">
    <citation type="journal article" date="2019" name="Int. J. Syst. Evol. Microbiol.">
        <title>The Global Catalogue of Microorganisms (GCM) 10K type strain sequencing project: providing services to taxonomists for standard genome sequencing and annotation.</title>
        <authorList>
            <consortium name="The Broad Institute Genomics Platform"/>
            <consortium name="The Broad Institute Genome Sequencing Center for Infectious Disease"/>
            <person name="Wu L."/>
            <person name="Ma J."/>
        </authorList>
    </citation>
    <scope>NUCLEOTIDE SEQUENCE [LARGE SCALE GENOMIC DNA]</scope>
    <source>
        <strain evidence="7">JCM 14046</strain>
    </source>
</reference>
<evidence type="ECO:0000313" key="7">
    <source>
        <dbReference type="Proteomes" id="UP001501612"/>
    </source>
</evidence>
<comment type="similarity">
    <text evidence="1">Belongs to the low molecular weight phosphotyrosine protein phosphatase family.</text>
</comment>
<accession>A0ABP5A9I4</accession>
<evidence type="ECO:0000256" key="3">
    <source>
        <dbReference type="ARBA" id="ARBA00022801"/>
    </source>
</evidence>
<dbReference type="PANTHER" id="PTHR11717:SF7">
    <property type="entry name" value="LOW MOLECULAR WEIGHT PHOSPHOTYROSINE PROTEIN PHOSPHATASE"/>
    <property type="match status" value="1"/>
</dbReference>
<keyword evidence="4" id="KW-0904">Protein phosphatase</keyword>